<dbReference type="Gene3D" id="2.130.10.10">
    <property type="entry name" value="YVTN repeat-like/Quinoprotein amine dehydrogenase"/>
    <property type="match status" value="1"/>
</dbReference>
<keyword evidence="11" id="KW-1185">Reference proteome</keyword>
<dbReference type="SMART" id="SM01033">
    <property type="entry name" value="BING4CT"/>
    <property type="match status" value="1"/>
</dbReference>
<gene>
    <name evidence="10" type="ORF">CALMAC_LOCUS7235</name>
</gene>
<evidence type="ECO:0000256" key="3">
    <source>
        <dbReference type="ARBA" id="ARBA00022574"/>
    </source>
</evidence>
<dbReference type="Proteomes" id="UP000410492">
    <property type="component" value="Unassembled WGS sequence"/>
</dbReference>
<keyword evidence="3 6" id="KW-0853">WD repeat</keyword>
<name>A0A653C966_CALMS</name>
<dbReference type="PANTHER" id="PTHR14085">
    <property type="entry name" value="WD-REPEAT PROTEIN BING4"/>
    <property type="match status" value="1"/>
</dbReference>
<dbReference type="PROSITE" id="PS50294">
    <property type="entry name" value="WD_REPEATS_REGION"/>
    <property type="match status" value="1"/>
</dbReference>
<reference evidence="10 11" key="1">
    <citation type="submission" date="2019-01" db="EMBL/GenBank/DDBJ databases">
        <authorList>
            <person name="Sayadi A."/>
        </authorList>
    </citation>
    <scope>NUCLEOTIDE SEQUENCE [LARGE SCALE GENOMIC DNA]</scope>
</reference>
<evidence type="ECO:0000313" key="10">
    <source>
        <dbReference type="EMBL" id="VEN44457.1"/>
    </source>
</evidence>
<feature type="region of interest" description="Disordered" evidence="8">
    <location>
        <begin position="557"/>
        <end position="582"/>
    </location>
</feature>
<dbReference type="GO" id="GO:0030686">
    <property type="term" value="C:90S preribosome"/>
    <property type="evidence" value="ECO:0007669"/>
    <property type="project" value="TreeGrafter"/>
</dbReference>
<evidence type="ECO:0000256" key="7">
    <source>
        <dbReference type="SAM" id="Coils"/>
    </source>
</evidence>
<dbReference type="InterPro" id="IPR036322">
    <property type="entry name" value="WD40_repeat_dom_sf"/>
</dbReference>
<feature type="region of interest" description="Disordered" evidence="8">
    <location>
        <begin position="1"/>
        <end position="32"/>
    </location>
</feature>
<dbReference type="GO" id="GO:0032040">
    <property type="term" value="C:small-subunit processome"/>
    <property type="evidence" value="ECO:0007669"/>
    <property type="project" value="TreeGrafter"/>
</dbReference>
<sequence>MKKTIRYFSAPDAEPEPQGSAQNTAENSKKHKGVITYDVTKIKKKPWGRKREDRRLEKIKKIKQKPNPDPKFKGKFKPPKELLEKYSKGEGVNIKNVRLDIHKKKLEKKEARIKFAEQQAAKTEILLTEDVGFLEADPGETTTQFTQKQIVDSVDIAAATKHFDLRLDFGPYRAKYTRNGRHLVIGGRKGHVAAFDWLTKKLHCEINVMESVHDVCWLHIETMFAVAQKSWVYIYDNQGIELHCIKRLNRVSRMEFLPYHFLLGSCSEEGYLSWLDVSIGQLVGQYNTNLGRLNILTQNPWNATLCLGHAKGVVSFWSPTSREPLAKMLCHKAPILAVDIDPTGTYMASSATNRELKIWDVRKLEGPVQEYKLITSANNLAFSQKKLLSVGMGNVVEVYRDCCIKAAKRPYLRHRFVTPVDNFKFCPYEDVLGVAHGRGFTSLLVPGAGEPNFDSLEANPFQSKSQRREAEVKALLEKIQPEMITLDPTVIADVDMPSLKDKIEAKKKLLYLKAPKINYEPRKQAKGKGGSVKMARNKKILQEEAKKEFVKNKRQILQENKEEGSKPNKPKHVLDRFLPKQK</sequence>
<feature type="region of interest" description="Disordered" evidence="8">
    <location>
        <begin position="45"/>
        <end position="77"/>
    </location>
</feature>
<dbReference type="FunFam" id="2.130.10.10:FF:000378">
    <property type="entry name" value="U3 small nucleolar RNA-associated protein 7"/>
    <property type="match status" value="1"/>
</dbReference>
<feature type="domain" description="BING4 C-terminal" evidence="9">
    <location>
        <begin position="410"/>
        <end position="488"/>
    </location>
</feature>
<dbReference type="PROSITE" id="PS50082">
    <property type="entry name" value="WD_REPEATS_2"/>
    <property type="match status" value="1"/>
</dbReference>
<dbReference type="Pfam" id="PF08149">
    <property type="entry name" value="BING4CT"/>
    <property type="match status" value="1"/>
</dbReference>
<dbReference type="InterPro" id="IPR019775">
    <property type="entry name" value="WD40_repeat_CS"/>
</dbReference>
<keyword evidence="5" id="KW-0539">Nucleus</keyword>
<protein>
    <recommendedName>
        <fullName evidence="9">BING4 C-terminal domain-containing protein</fullName>
    </recommendedName>
</protein>
<dbReference type="PROSITE" id="PS00678">
    <property type="entry name" value="WD_REPEATS_1"/>
    <property type="match status" value="1"/>
</dbReference>
<keyword evidence="7" id="KW-0175">Coiled coil</keyword>
<dbReference type="InterPro" id="IPR015943">
    <property type="entry name" value="WD40/YVTN_repeat-like_dom_sf"/>
</dbReference>
<dbReference type="SUPFAM" id="SSF50978">
    <property type="entry name" value="WD40 repeat-like"/>
    <property type="match status" value="1"/>
</dbReference>
<feature type="compositionally biased region" description="Basic and acidic residues" evidence="8">
    <location>
        <begin position="66"/>
        <end position="77"/>
    </location>
</feature>
<comment type="subcellular location">
    <subcellularLocation>
        <location evidence="1">Nucleus</location>
        <location evidence="1">Nucleolus</location>
    </subcellularLocation>
</comment>
<feature type="repeat" description="WD" evidence="6">
    <location>
        <begin position="328"/>
        <end position="362"/>
    </location>
</feature>
<feature type="compositionally biased region" description="Basic and acidic residues" evidence="8">
    <location>
        <begin position="559"/>
        <end position="582"/>
    </location>
</feature>
<dbReference type="InterPro" id="IPR040315">
    <property type="entry name" value="WDR46/Utp7"/>
</dbReference>
<dbReference type="OrthoDB" id="10251154at2759"/>
<evidence type="ECO:0000256" key="4">
    <source>
        <dbReference type="ARBA" id="ARBA00022737"/>
    </source>
</evidence>
<dbReference type="InterPro" id="IPR012952">
    <property type="entry name" value="BING4_C_dom"/>
</dbReference>
<evidence type="ECO:0000256" key="5">
    <source>
        <dbReference type="ARBA" id="ARBA00023242"/>
    </source>
</evidence>
<feature type="coiled-coil region" evidence="7">
    <location>
        <begin position="99"/>
        <end position="126"/>
    </location>
</feature>
<proteinExistence type="predicted"/>
<dbReference type="InterPro" id="IPR001680">
    <property type="entry name" value="WD40_rpt"/>
</dbReference>
<keyword evidence="4" id="KW-0677">Repeat</keyword>
<dbReference type="PANTHER" id="PTHR14085:SF3">
    <property type="entry name" value="WD REPEAT-CONTAINING PROTEIN 46"/>
    <property type="match status" value="1"/>
</dbReference>
<dbReference type="EMBL" id="CAACVG010007250">
    <property type="protein sequence ID" value="VEN44457.1"/>
    <property type="molecule type" value="Genomic_DNA"/>
</dbReference>
<evidence type="ECO:0000256" key="8">
    <source>
        <dbReference type="SAM" id="MobiDB-lite"/>
    </source>
</evidence>
<evidence type="ECO:0000256" key="2">
    <source>
        <dbReference type="ARBA" id="ARBA00022552"/>
    </source>
</evidence>
<keyword evidence="2" id="KW-0698">rRNA processing</keyword>
<dbReference type="GO" id="GO:0000462">
    <property type="term" value="P:maturation of SSU-rRNA from tricistronic rRNA transcript (SSU-rRNA, 5.8S rRNA, LSU-rRNA)"/>
    <property type="evidence" value="ECO:0007669"/>
    <property type="project" value="TreeGrafter"/>
</dbReference>
<organism evidence="10 11">
    <name type="scientific">Callosobruchus maculatus</name>
    <name type="common">Southern cowpea weevil</name>
    <name type="synonym">Pulse bruchid</name>
    <dbReference type="NCBI Taxonomy" id="64391"/>
    <lineage>
        <taxon>Eukaryota</taxon>
        <taxon>Metazoa</taxon>
        <taxon>Ecdysozoa</taxon>
        <taxon>Arthropoda</taxon>
        <taxon>Hexapoda</taxon>
        <taxon>Insecta</taxon>
        <taxon>Pterygota</taxon>
        <taxon>Neoptera</taxon>
        <taxon>Endopterygota</taxon>
        <taxon>Coleoptera</taxon>
        <taxon>Polyphaga</taxon>
        <taxon>Cucujiformia</taxon>
        <taxon>Chrysomeloidea</taxon>
        <taxon>Chrysomelidae</taxon>
        <taxon>Bruchinae</taxon>
        <taxon>Bruchini</taxon>
        <taxon>Callosobruchus</taxon>
    </lineage>
</organism>
<evidence type="ECO:0000313" key="11">
    <source>
        <dbReference type="Proteomes" id="UP000410492"/>
    </source>
</evidence>
<accession>A0A653C966</accession>
<evidence type="ECO:0000259" key="9">
    <source>
        <dbReference type="SMART" id="SM01033"/>
    </source>
</evidence>
<dbReference type="AlphaFoldDB" id="A0A653C966"/>
<evidence type="ECO:0000256" key="1">
    <source>
        <dbReference type="ARBA" id="ARBA00004604"/>
    </source>
</evidence>
<dbReference type="SMART" id="SM00320">
    <property type="entry name" value="WD40"/>
    <property type="match status" value="3"/>
</dbReference>
<evidence type="ECO:0000256" key="6">
    <source>
        <dbReference type="PROSITE-ProRule" id="PRU00221"/>
    </source>
</evidence>